<evidence type="ECO:0000313" key="2">
    <source>
        <dbReference type="Proteomes" id="UP000298656"/>
    </source>
</evidence>
<protein>
    <submittedName>
        <fullName evidence="1">Uncharacterized protein</fullName>
    </submittedName>
</protein>
<reference evidence="1 2" key="1">
    <citation type="submission" date="2019-05" db="EMBL/GenBank/DDBJ databases">
        <title>Burkholderia sp. DHOD12, isolated from subtropical forest soil.</title>
        <authorList>
            <person name="Gao Z.-H."/>
            <person name="Qiu L.-H."/>
        </authorList>
    </citation>
    <scope>NUCLEOTIDE SEQUENCE [LARGE SCALE GENOMIC DNA]</scope>
    <source>
        <strain evidence="1 2">DHOD12</strain>
    </source>
</reference>
<keyword evidence="2" id="KW-1185">Reference proteome</keyword>
<dbReference type="AlphaFoldDB" id="A0A4P8ISY0"/>
<dbReference type="KEGG" id="tvl:FAZ95_13685"/>
<evidence type="ECO:0000313" key="1">
    <source>
        <dbReference type="EMBL" id="QCP50134.1"/>
    </source>
</evidence>
<accession>A0A4P8ISY0</accession>
<gene>
    <name evidence="1" type="ORF">FAZ95_13685</name>
</gene>
<dbReference type="EMBL" id="CP040077">
    <property type="protein sequence ID" value="QCP50134.1"/>
    <property type="molecule type" value="Genomic_DNA"/>
</dbReference>
<dbReference type="OrthoDB" id="9115164at2"/>
<sequence>MDPIWEYRWEFFEDGYWGGMKQTSFWMTDIEAARWHAFGKPQTRRLDETKRDRNTVKIDYNATSTGFHQMREK</sequence>
<dbReference type="Proteomes" id="UP000298656">
    <property type="component" value="Chromosome 1"/>
</dbReference>
<dbReference type="RefSeq" id="WP_137332953.1">
    <property type="nucleotide sequence ID" value="NZ_CP040077.1"/>
</dbReference>
<organism evidence="1 2">
    <name type="scientific">Trinickia violacea</name>
    <dbReference type="NCBI Taxonomy" id="2571746"/>
    <lineage>
        <taxon>Bacteria</taxon>
        <taxon>Pseudomonadati</taxon>
        <taxon>Pseudomonadota</taxon>
        <taxon>Betaproteobacteria</taxon>
        <taxon>Burkholderiales</taxon>
        <taxon>Burkholderiaceae</taxon>
        <taxon>Trinickia</taxon>
    </lineage>
</organism>
<name>A0A4P8ISY0_9BURK</name>
<proteinExistence type="predicted"/>